<comment type="similarity">
    <text evidence="2">Belongs to the UPF0126 family.</text>
</comment>
<organism evidence="9 10">
    <name type="scientific">Bartonella apis</name>
    <dbReference type="NCBI Taxonomy" id="1686310"/>
    <lineage>
        <taxon>Bacteria</taxon>
        <taxon>Pseudomonadati</taxon>
        <taxon>Pseudomonadota</taxon>
        <taxon>Alphaproteobacteria</taxon>
        <taxon>Hyphomicrobiales</taxon>
        <taxon>Bartonellaceae</taxon>
        <taxon>Bartonella</taxon>
    </lineage>
</organism>
<evidence type="ECO:0000313" key="10">
    <source>
        <dbReference type="Proteomes" id="UP000187344"/>
    </source>
</evidence>
<reference evidence="9 10" key="1">
    <citation type="submission" date="2016-12" db="EMBL/GenBank/DDBJ databases">
        <title>Comparative genomics of Bartonella apis.</title>
        <authorList>
            <person name="Engel P."/>
        </authorList>
    </citation>
    <scope>NUCLEOTIDE SEQUENCE [LARGE SCALE GENOMIC DNA]</scope>
    <source>
        <strain evidence="9 10">PEB0149</strain>
    </source>
</reference>
<dbReference type="GeneID" id="92990869"/>
<accession>A0A1R0FBX1</accession>
<dbReference type="OrthoDB" id="9791874at2"/>
<keyword evidence="10" id="KW-1185">Reference proteome</keyword>
<keyword evidence="4 7" id="KW-0812">Transmembrane</keyword>
<evidence type="ECO:0000256" key="4">
    <source>
        <dbReference type="ARBA" id="ARBA00022692"/>
    </source>
</evidence>
<keyword evidence="5 7" id="KW-1133">Transmembrane helix</keyword>
<evidence type="ECO:0000256" key="6">
    <source>
        <dbReference type="ARBA" id="ARBA00023136"/>
    </source>
</evidence>
<dbReference type="InterPro" id="IPR005115">
    <property type="entry name" value="Gly_transporter"/>
</dbReference>
<feature type="domain" description="Glycine transporter" evidence="8">
    <location>
        <begin position="90"/>
        <end position="162"/>
    </location>
</feature>
<dbReference type="GO" id="GO:0005886">
    <property type="term" value="C:plasma membrane"/>
    <property type="evidence" value="ECO:0007669"/>
    <property type="project" value="UniProtKB-SubCell"/>
</dbReference>
<feature type="transmembrane region" description="Helical" evidence="7">
    <location>
        <begin position="27"/>
        <end position="45"/>
    </location>
</feature>
<feature type="transmembrane region" description="Helical" evidence="7">
    <location>
        <begin position="148"/>
        <end position="166"/>
    </location>
</feature>
<dbReference type="PANTHER" id="PTHR30506">
    <property type="entry name" value="INNER MEMBRANE PROTEIN"/>
    <property type="match status" value="1"/>
</dbReference>
<keyword evidence="3" id="KW-1003">Cell membrane</keyword>
<comment type="caution">
    <text evidence="9">The sequence shown here is derived from an EMBL/GenBank/DDBJ whole genome shotgun (WGS) entry which is preliminary data.</text>
</comment>
<name>A0A1R0FBX1_9HYPH</name>
<evidence type="ECO:0000256" key="3">
    <source>
        <dbReference type="ARBA" id="ARBA00022475"/>
    </source>
</evidence>
<gene>
    <name evidence="9" type="ORF">PEB0149_019770</name>
</gene>
<comment type="subcellular location">
    <subcellularLocation>
        <location evidence="1">Cell membrane</location>
        <topology evidence="1">Multi-pass membrane protein</topology>
    </subcellularLocation>
</comment>
<keyword evidence="6 7" id="KW-0472">Membrane</keyword>
<dbReference type="Proteomes" id="UP000187344">
    <property type="component" value="Unassembled WGS sequence"/>
</dbReference>
<evidence type="ECO:0000256" key="2">
    <source>
        <dbReference type="ARBA" id="ARBA00008193"/>
    </source>
</evidence>
<dbReference type="Pfam" id="PF03458">
    <property type="entry name" value="Gly_transporter"/>
    <property type="match status" value="2"/>
</dbReference>
<evidence type="ECO:0000259" key="8">
    <source>
        <dbReference type="Pfam" id="PF03458"/>
    </source>
</evidence>
<evidence type="ECO:0000256" key="7">
    <source>
        <dbReference type="SAM" id="Phobius"/>
    </source>
</evidence>
<dbReference type="EMBL" id="LXYT01000001">
    <property type="protein sequence ID" value="OLY44507.1"/>
    <property type="molecule type" value="Genomic_DNA"/>
</dbReference>
<proteinExistence type="inferred from homology"/>
<feature type="transmembrane region" description="Helical" evidence="7">
    <location>
        <begin position="115"/>
        <end position="136"/>
    </location>
</feature>
<dbReference type="AlphaFoldDB" id="A0A1R0FBX1"/>
<evidence type="ECO:0000313" key="9">
    <source>
        <dbReference type="EMBL" id="OLY44507.1"/>
    </source>
</evidence>
<dbReference type="RefSeq" id="WP_075869631.1">
    <property type="nucleotide sequence ID" value="NZ_CALYQA010000005.1"/>
</dbReference>
<sequence length="207" mass="21856">MLLHSIDVIGTFVFALSGASAGIRRGFDFFGVFVVALATACGGGIMRDLCLGATPPVGLTDIEYMIAIIGAVLLGIFCQELIMRMEKPTLWLDALGLGFFAAFGSDKAYQMTGNIQISIILGCASAVGGGCVRDILTGRTPIIFSKEIYASASIVGSAIVLLGSARLISPTIAIWSAIAVCTFIRIISIHYQINLPPITLKTPNRPK</sequence>
<feature type="transmembrane region" description="Helical" evidence="7">
    <location>
        <begin position="172"/>
        <end position="191"/>
    </location>
</feature>
<feature type="transmembrane region" description="Helical" evidence="7">
    <location>
        <begin position="90"/>
        <end position="109"/>
    </location>
</feature>
<feature type="transmembrane region" description="Helical" evidence="7">
    <location>
        <begin position="65"/>
        <end position="83"/>
    </location>
</feature>
<dbReference type="PANTHER" id="PTHR30506:SF3">
    <property type="entry name" value="UPF0126 INNER MEMBRANE PROTEIN YADS-RELATED"/>
    <property type="match status" value="1"/>
</dbReference>
<feature type="domain" description="Glycine transporter" evidence="8">
    <location>
        <begin position="6"/>
        <end position="79"/>
    </location>
</feature>
<evidence type="ECO:0000256" key="5">
    <source>
        <dbReference type="ARBA" id="ARBA00022989"/>
    </source>
</evidence>
<protein>
    <submittedName>
        <fullName evidence="9">Putative membrane protein YeiH</fullName>
    </submittedName>
</protein>
<evidence type="ECO:0000256" key="1">
    <source>
        <dbReference type="ARBA" id="ARBA00004651"/>
    </source>
</evidence>